<dbReference type="RefSeq" id="WP_183941815.1">
    <property type="nucleotide sequence ID" value="NZ_BAABBG010000005.1"/>
</dbReference>
<comment type="caution">
    <text evidence="3">The sequence shown here is derived from an EMBL/GenBank/DDBJ whole genome shotgun (WGS) entry which is preliminary data.</text>
</comment>
<evidence type="ECO:0000259" key="2">
    <source>
        <dbReference type="Pfam" id="PF10988"/>
    </source>
</evidence>
<evidence type="ECO:0000313" key="3">
    <source>
        <dbReference type="EMBL" id="MBB3943503.1"/>
    </source>
</evidence>
<dbReference type="EMBL" id="JACIEA010000002">
    <property type="protein sequence ID" value="MBB3943503.1"/>
    <property type="molecule type" value="Genomic_DNA"/>
</dbReference>
<name>A0A840B0Q8_9SPHN</name>
<keyword evidence="4" id="KW-1185">Reference proteome</keyword>
<organism evidence="3 4">
    <name type="scientific">Sphingorhabdus rigui</name>
    <dbReference type="NCBI Taxonomy" id="1282858"/>
    <lineage>
        <taxon>Bacteria</taxon>
        <taxon>Pseudomonadati</taxon>
        <taxon>Pseudomonadota</taxon>
        <taxon>Alphaproteobacteria</taxon>
        <taxon>Sphingomonadales</taxon>
        <taxon>Sphingomonadaceae</taxon>
        <taxon>Sphingorhabdus</taxon>
    </lineage>
</organism>
<dbReference type="PANTHER" id="PTHR39200">
    <property type="entry name" value="HYPOTHETICAL EXPORTED PROTEIN"/>
    <property type="match status" value="1"/>
</dbReference>
<protein>
    <recommendedName>
        <fullName evidence="2">Putative auto-transporter adhesin head GIN domain-containing protein</fullName>
    </recommendedName>
</protein>
<accession>A0A840B0Q8</accession>
<evidence type="ECO:0000256" key="1">
    <source>
        <dbReference type="SAM" id="SignalP"/>
    </source>
</evidence>
<feature type="signal peptide" evidence="1">
    <location>
        <begin position="1"/>
        <end position="19"/>
    </location>
</feature>
<sequence length="250" mass="24993">MRKIILFLPLAALALPACGYSVSDAIDEVKSSNASGFEDGKTISSTATTTEAFTMVKALGPDNIIFVTGDTFTIKAAGNAKAIGTLRYILDNGAIKIGRIKGNWFGDEGKAVTITITAPKLTAASLAGSGDFTADKMEGDAVEVKIAGSGSLKVTQVVAKTLETKIAGSGDAIISGTAENVNFSVLGSGSINGQKLTATNAEVSIAGSGDVSINATGKVEAKVAGSGDINVTGGATCASKSMGSGDINCS</sequence>
<dbReference type="InterPro" id="IPR021255">
    <property type="entry name" value="DUF2807"/>
</dbReference>
<dbReference type="Gene3D" id="2.160.20.120">
    <property type="match status" value="1"/>
</dbReference>
<keyword evidence="1" id="KW-0732">Signal</keyword>
<feature type="chain" id="PRO_5032582569" description="Putative auto-transporter adhesin head GIN domain-containing protein" evidence="1">
    <location>
        <begin position="20"/>
        <end position="250"/>
    </location>
</feature>
<reference evidence="3 4" key="1">
    <citation type="submission" date="2020-08" db="EMBL/GenBank/DDBJ databases">
        <title>Genomic Encyclopedia of Type Strains, Phase IV (KMG-IV): sequencing the most valuable type-strain genomes for metagenomic binning, comparative biology and taxonomic classification.</title>
        <authorList>
            <person name="Goeker M."/>
        </authorList>
    </citation>
    <scope>NUCLEOTIDE SEQUENCE [LARGE SCALE GENOMIC DNA]</scope>
    <source>
        <strain evidence="3 4">DSM 29050</strain>
    </source>
</reference>
<dbReference type="Proteomes" id="UP000581447">
    <property type="component" value="Unassembled WGS sequence"/>
</dbReference>
<feature type="domain" description="Putative auto-transporter adhesin head GIN" evidence="2">
    <location>
        <begin position="52"/>
        <end position="234"/>
    </location>
</feature>
<evidence type="ECO:0000313" key="4">
    <source>
        <dbReference type="Proteomes" id="UP000581447"/>
    </source>
</evidence>
<dbReference type="AlphaFoldDB" id="A0A840B0Q8"/>
<gene>
    <name evidence="3" type="ORF">GGR91_001761</name>
</gene>
<dbReference type="PANTHER" id="PTHR39200:SF1">
    <property type="entry name" value="AUTO-TRANSPORTER ADHESIN HEAD GIN DOMAIN-CONTAINING PROTEIN-RELATED"/>
    <property type="match status" value="1"/>
</dbReference>
<dbReference type="Pfam" id="PF10988">
    <property type="entry name" value="DUF2807"/>
    <property type="match status" value="1"/>
</dbReference>
<proteinExistence type="predicted"/>